<feature type="region of interest" description="Disordered" evidence="1">
    <location>
        <begin position="1"/>
        <end position="39"/>
    </location>
</feature>
<dbReference type="EMBL" id="KN824728">
    <property type="protein sequence ID" value="KIM19414.1"/>
    <property type="molecule type" value="Genomic_DNA"/>
</dbReference>
<feature type="compositionally biased region" description="Polar residues" evidence="1">
    <location>
        <begin position="247"/>
        <end position="257"/>
    </location>
</feature>
<reference evidence="3" key="2">
    <citation type="submission" date="2015-01" db="EMBL/GenBank/DDBJ databases">
        <title>Evolutionary Origins and Diversification of the Mycorrhizal Mutualists.</title>
        <authorList>
            <consortium name="DOE Joint Genome Institute"/>
            <consortium name="Mycorrhizal Genomics Consortium"/>
            <person name="Kohler A."/>
            <person name="Kuo A."/>
            <person name="Nagy L.G."/>
            <person name="Floudas D."/>
            <person name="Copeland A."/>
            <person name="Barry K.W."/>
            <person name="Cichocki N."/>
            <person name="Veneault-Fourrey C."/>
            <person name="LaButti K."/>
            <person name="Lindquist E.A."/>
            <person name="Lipzen A."/>
            <person name="Lundell T."/>
            <person name="Morin E."/>
            <person name="Murat C."/>
            <person name="Riley R."/>
            <person name="Ohm R."/>
            <person name="Sun H."/>
            <person name="Tunlid A."/>
            <person name="Henrissat B."/>
            <person name="Grigoriev I.V."/>
            <person name="Hibbett D.S."/>
            <person name="Martin F."/>
        </authorList>
    </citation>
    <scope>NUCLEOTIDE SEQUENCE [LARGE SCALE GENOMIC DNA]</scope>
    <source>
        <strain evidence="3">MAFF 305830</strain>
    </source>
</reference>
<dbReference type="HOGENOM" id="CLU_934352_0_0_1"/>
<dbReference type="Proteomes" id="UP000054097">
    <property type="component" value="Unassembled WGS sequence"/>
</dbReference>
<dbReference type="AlphaFoldDB" id="A0A0C3AH30"/>
<sequence>MSEYASLEYGYSRPSYQTRREQDSSAQTTPGQDSLLFPEPNLSGYEYSWPCYEARQGWDLSTQRASNQKSISFPEPKYDHSWAYSQTRQAQCLLSEVPARQNSLSFPEPTPPEYGYPYSYYDPRQGRGPVKQPLPEQDYRSELPPLRSTEEGYPEYRPGFPPLRWLDEEYPEPRPEHLPPRWEKKEYPETLYESPPLLYAENEAPDHCPKSPLRQRLDENYSGACYGNLPLRCTEEDYPNIRIKSPSPVQEQDSSTKMVPKQDPLSELEEVVPCKSISAIVEGTFNSLQMIEPWRTAR</sequence>
<protein>
    <submittedName>
        <fullName evidence="2">Uncharacterized protein</fullName>
    </submittedName>
</protein>
<keyword evidence="3" id="KW-1185">Reference proteome</keyword>
<evidence type="ECO:0000256" key="1">
    <source>
        <dbReference type="SAM" id="MobiDB-lite"/>
    </source>
</evidence>
<evidence type="ECO:0000313" key="3">
    <source>
        <dbReference type="Proteomes" id="UP000054097"/>
    </source>
</evidence>
<gene>
    <name evidence="2" type="ORF">M408DRAFT_31245</name>
</gene>
<reference evidence="2 3" key="1">
    <citation type="submission" date="2014-04" db="EMBL/GenBank/DDBJ databases">
        <authorList>
            <consortium name="DOE Joint Genome Institute"/>
            <person name="Kuo A."/>
            <person name="Zuccaro A."/>
            <person name="Kohler A."/>
            <person name="Nagy L.G."/>
            <person name="Floudas D."/>
            <person name="Copeland A."/>
            <person name="Barry K.W."/>
            <person name="Cichocki N."/>
            <person name="Veneault-Fourrey C."/>
            <person name="LaButti K."/>
            <person name="Lindquist E.A."/>
            <person name="Lipzen A."/>
            <person name="Lundell T."/>
            <person name="Morin E."/>
            <person name="Murat C."/>
            <person name="Sun H."/>
            <person name="Tunlid A."/>
            <person name="Henrissat B."/>
            <person name="Grigoriev I.V."/>
            <person name="Hibbett D.S."/>
            <person name="Martin F."/>
            <person name="Nordberg H.P."/>
            <person name="Cantor M.N."/>
            <person name="Hua S.X."/>
        </authorList>
    </citation>
    <scope>NUCLEOTIDE SEQUENCE [LARGE SCALE GENOMIC DNA]</scope>
    <source>
        <strain evidence="2 3">MAFF 305830</strain>
    </source>
</reference>
<accession>A0A0C3AH30</accession>
<feature type="region of interest" description="Disordered" evidence="1">
    <location>
        <begin position="244"/>
        <end position="264"/>
    </location>
</feature>
<evidence type="ECO:0000313" key="2">
    <source>
        <dbReference type="EMBL" id="KIM19414.1"/>
    </source>
</evidence>
<proteinExistence type="predicted"/>
<organism evidence="2 3">
    <name type="scientific">Serendipita vermifera MAFF 305830</name>
    <dbReference type="NCBI Taxonomy" id="933852"/>
    <lineage>
        <taxon>Eukaryota</taxon>
        <taxon>Fungi</taxon>
        <taxon>Dikarya</taxon>
        <taxon>Basidiomycota</taxon>
        <taxon>Agaricomycotina</taxon>
        <taxon>Agaricomycetes</taxon>
        <taxon>Sebacinales</taxon>
        <taxon>Serendipitaceae</taxon>
        <taxon>Serendipita</taxon>
    </lineage>
</organism>
<name>A0A0C3AH30_SERVB</name>